<dbReference type="EMBL" id="JAGMVJ010000015">
    <property type="protein sequence ID" value="KAH7081083.1"/>
    <property type="molecule type" value="Genomic_DNA"/>
</dbReference>
<reference evidence="1" key="1">
    <citation type="journal article" date="2021" name="Nat. Commun.">
        <title>Genetic determinants of endophytism in the Arabidopsis root mycobiome.</title>
        <authorList>
            <person name="Mesny F."/>
            <person name="Miyauchi S."/>
            <person name="Thiergart T."/>
            <person name="Pickel B."/>
            <person name="Atanasova L."/>
            <person name="Karlsson M."/>
            <person name="Huettel B."/>
            <person name="Barry K.W."/>
            <person name="Haridas S."/>
            <person name="Chen C."/>
            <person name="Bauer D."/>
            <person name="Andreopoulos W."/>
            <person name="Pangilinan J."/>
            <person name="LaButti K."/>
            <person name="Riley R."/>
            <person name="Lipzen A."/>
            <person name="Clum A."/>
            <person name="Drula E."/>
            <person name="Henrissat B."/>
            <person name="Kohler A."/>
            <person name="Grigoriev I.V."/>
            <person name="Martin F.M."/>
            <person name="Hacquard S."/>
        </authorList>
    </citation>
    <scope>NUCLEOTIDE SEQUENCE</scope>
    <source>
        <strain evidence="1">MPI-SDFR-AT-0120</strain>
    </source>
</reference>
<organism evidence="1 2">
    <name type="scientific">Paraphoma chrysanthemicola</name>
    <dbReference type="NCBI Taxonomy" id="798071"/>
    <lineage>
        <taxon>Eukaryota</taxon>
        <taxon>Fungi</taxon>
        <taxon>Dikarya</taxon>
        <taxon>Ascomycota</taxon>
        <taxon>Pezizomycotina</taxon>
        <taxon>Dothideomycetes</taxon>
        <taxon>Pleosporomycetidae</taxon>
        <taxon>Pleosporales</taxon>
        <taxon>Pleosporineae</taxon>
        <taxon>Phaeosphaeriaceae</taxon>
        <taxon>Paraphoma</taxon>
    </lineage>
</organism>
<comment type="caution">
    <text evidence="1">The sequence shown here is derived from an EMBL/GenBank/DDBJ whole genome shotgun (WGS) entry which is preliminary data.</text>
</comment>
<dbReference type="Proteomes" id="UP000813461">
    <property type="component" value="Unassembled WGS sequence"/>
</dbReference>
<evidence type="ECO:0000313" key="1">
    <source>
        <dbReference type="EMBL" id="KAH7081083.1"/>
    </source>
</evidence>
<accession>A0A8K0R0F2</accession>
<evidence type="ECO:0000313" key="2">
    <source>
        <dbReference type="Proteomes" id="UP000813461"/>
    </source>
</evidence>
<dbReference type="AlphaFoldDB" id="A0A8K0R0F2"/>
<proteinExistence type="predicted"/>
<protein>
    <submittedName>
        <fullName evidence="1">Uncharacterized protein</fullName>
    </submittedName>
</protein>
<sequence length="207" mass="22688">MPVVRRRALKSYHCRGTGHDGALYAGHLPASTMDRKEQVLTSLSIVFELYASSMLVIQNKSHMHGSAIKRDYSLSVCRGSPFRAVAQILTVVPSRCVTALALPALQQRKKYACHDSDTLNNTHSFLCRPVKLVSLVVECQYSDEAQCASKLAVGSQCAEPVTQNFGPPKRTDAYFASAASSTESIYMWGRMVGRGCWGCGSRLSHEV</sequence>
<keyword evidence="2" id="KW-1185">Reference proteome</keyword>
<name>A0A8K0R0F2_9PLEO</name>
<gene>
    <name evidence="1" type="ORF">FB567DRAFT_120106</name>
</gene>